<evidence type="ECO:0000313" key="2">
    <source>
        <dbReference type="EMBL" id="MBO2444455.1"/>
    </source>
</evidence>
<keyword evidence="3" id="KW-1185">Reference proteome</keyword>
<feature type="region of interest" description="Disordered" evidence="1">
    <location>
        <begin position="49"/>
        <end position="78"/>
    </location>
</feature>
<dbReference type="RefSeq" id="WP_208272892.1">
    <property type="nucleotide sequence ID" value="NZ_BAAAGM010000019.1"/>
</dbReference>
<organism evidence="2 3">
    <name type="scientific">Actinomadura nitritigenes</name>
    <dbReference type="NCBI Taxonomy" id="134602"/>
    <lineage>
        <taxon>Bacteria</taxon>
        <taxon>Bacillati</taxon>
        <taxon>Actinomycetota</taxon>
        <taxon>Actinomycetes</taxon>
        <taxon>Streptosporangiales</taxon>
        <taxon>Thermomonosporaceae</taxon>
        <taxon>Actinomadura</taxon>
    </lineage>
</organism>
<evidence type="ECO:0008006" key="4">
    <source>
        <dbReference type="Google" id="ProtNLM"/>
    </source>
</evidence>
<accession>A0ABS3REC4</accession>
<gene>
    <name evidence="2" type="ORF">J4557_43750</name>
</gene>
<dbReference type="Proteomes" id="UP000666915">
    <property type="component" value="Unassembled WGS sequence"/>
</dbReference>
<comment type="caution">
    <text evidence="2">The sequence shown here is derived from an EMBL/GenBank/DDBJ whole genome shotgun (WGS) entry which is preliminary data.</text>
</comment>
<dbReference type="PROSITE" id="PS51257">
    <property type="entry name" value="PROKAR_LIPOPROTEIN"/>
    <property type="match status" value="1"/>
</dbReference>
<protein>
    <recommendedName>
        <fullName evidence="4">Lipoprotein</fullName>
    </recommendedName>
</protein>
<dbReference type="EMBL" id="JAGEOK010000046">
    <property type="protein sequence ID" value="MBO2444455.1"/>
    <property type="molecule type" value="Genomic_DNA"/>
</dbReference>
<proteinExistence type="predicted"/>
<reference evidence="2 3" key="1">
    <citation type="submission" date="2021-03" db="EMBL/GenBank/DDBJ databases">
        <authorList>
            <person name="Kanchanasin P."/>
            <person name="Saeng-In P."/>
            <person name="Phongsopitanun W."/>
            <person name="Yuki M."/>
            <person name="Kudo T."/>
            <person name="Ohkuma M."/>
            <person name="Tanasupawat S."/>
        </authorList>
    </citation>
    <scope>NUCLEOTIDE SEQUENCE [LARGE SCALE GENOMIC DNA]</scope>
    <source>
        <strain evidence="2 3">L46</strain>
    </source>
</reference>
<evidence type="ECO:0000256" key="1">
    <source>
        <dbReference type="SAM" id="MobiDB-lite"/>
    </source>
</evidence>
<evidence type="ECO:0000313" key="3">
    <source>
        <dbReference type="Proteomes" id="UP000666915"/>
    </source>
</evidence>
<name>A0ABS3REC4_9ACTN</name>
<sequence>MNLRTVGAGLPLALLLAGCGGHGTPAKSSASPNAGTGDALRRLAQCARANGQPNFPDPVQNSDGTWGFPPSGGGQRLPEACASLKAQAGQQSRPSPVSSADLARLRQYAACLRRSGLPDWPDPDSDGAFTLPPRLQGLGKSTIVAKLKPCQKYSPGRVKFKTSPGGGQ</sequence>
<feature type="region of interest" description="Disordered" evidence="1">
    <location>
        <begin position="116"/>
        <end position="135"/>
    </location>
</feature>